<feature type="domain" description="Helicase C-terminal" evidence="9">
    <location>
        <begin position="489"/>
        <end position="638"/>
    </location>
</feature>
<feature type="domain" description="Helicase ATP-binding" evidence="8">
    <location>
        <begin position="289"/>
        <end position="464"/>
    </location>
</feature>
<dbReference type="CDD" id="cd17952">
    <property type="entry name" value="DEADc_DDX42"/>
    <property type="match status" value="1"/>
</dbReference>
<feature type="region of interest" description="Disordered" evidence="7">
    <location>
        <begin position="818"/>
        <end position="845"/>
    </location>
</feature>
<dbReference type="InterPro" id="IPR011545">
    <property type="entry name" value="DEAD/DEAH_box_helicase_dom"/>
</dbReference>
<sequence length="984" mass="104831">MSKRKFGFEGFGITKKSSFEFETTPAPRRLYLPSPPRKGPADSEDDDDLGNIQYDEDEGERRLSSRNSKAREEESYDVFSAGRDGAMEESLEKNGGGGVKADDGDDEIDPLDAFMEGIHEEVKKAPVNPRPKRDELEDEEDDPMESFLRAHRDAGLSLAAEALHAGYDSDEEVYAAAKAVDNGSLEYDSDDNPVVTLDRRKIEPLAHLDHSDIDYEPFTKFFYEESAAISGMSEDDVASYRQSLSIKVSGFDVPRPVKTFEDLGFDGPLMGAIAKQGYENPTPIQCQALPVALSGRDMIGIAKTGSGKTASFVLPMIVHIMDQAELAKGEGPIGIICSPTRELAQQIYSETKKFAKAYSIRVSGVYGGMSKFEQFKELKAGCEIVVATPGRLIDMIKMKAVTMFRGTYLVLDEADRMFDLGFEPQIRSIVGQLRPDRQTLLFSATMPRRVERLAREVLSDPIRVTVGEVGRANEDISQLVAVLTSDADKLPWLLNKLPGMVDDGDTLIFASTKIRVEEVESKLGQKGFKVGALHGDKDQATRMEVLKKFKSGIFHVLVATDVAARGLDIKSIKTVVNYDIAKDMDSHVHRIGRTGRAGDKDGVAHTLITSKEARFAGELLTSLIAAGQNVPMELMDLAMKDGRFRTQREGRRGGGGGGGKGKGRGRGHGGRSGGAGASGGGGGRSVRGVDFGMGIGYFPDAAGRTSAPSIKPKPSQPSTYSRTSGSSEVPTRGAAVDALKVGMMARFKNSFVAATPGAGPGSGSSSNSFSTAGAPASVPVPSSQGQGYVGAVGSAGKGSGFVSAGALSSGFVAIPGSLNTDGRGSQDGGRPQTAGGTELRSNASNSWGGVKASAAVGGFVAAGSSGGAAARSTHGLHASSMVFERDGRNDAGVSASAQPGQSSSGDRERDRDYESGRDRERSRWDRDRGGGDRDERRGRNSHDKDSEGDPGRSRDSTETRTEAFAEEKIRCGLASTIWRKVTAV</sequence>
<keyword evidence="5" id="KW-0067">ATP-binding</keyword>
<feature type="compositionally biased region" description="Gly residues" evidence="7">
    <location>
        <begin position="670"/>
        <end position="683"/>
    </location>
</feature>
<dbReference type="InterPro" id="IPR027417">
    <property type="entry name" value="P-loop_NTPase"/>
</dbReference>
<dbReference type="FunFam" id="3.40.50.300:FF:000079">
    <property type="entry name" value="probable ATP-dependent RNA helicase DDX17"/>
    <property type="match status" value="1"/>
</dbReference>
<evidence type="ECO:0000313" key="12">
    <source>
        <dbReference type="Proteomes" id="UP000077202"/>
    </source>
</evidence>
<dbReference type="InterPro" id="IPR000629">
    <property type="entry name" value="RNA-helicase_DEAD-box_CS"/>
</dbReference>
<evidence type="ECO:0000256" key="6">
    <source>
        <dbReference type="PROSITE-ProRule" id="PRU00552"/>
    </source>
</evidence>
<gene>
    <name evidence="11" type="ORF">AXG93_1175s1280</name>
</gene>
<evidence type="ECO:0000259" key="8">
    <source>
        <dbReference type="PROSITE" id="PS51192"/>
    </source>
</evidence>
<dbReference type="Pfam" id="PF00271">
    <property type="entry name" value="Helicase_C"/>
    <property type="match status" value="1"/>
</dbReference>
<dbReference type="PROSITE" id="PS51195">
    <property type="entry name" value="Q_MOTIF"/>
    <property type="match status" value="1"/>
</dbReference>
<evidence type="ECO:0000256" key="4">
    <source>
        <dbReference type="ARBA" id="ARBA00022806"/>
    </source>
</evidence>
<feature type="compositionally biased region" description="Basic and acidic residues" evidence="7">
    <location>
        <begin position="905"/>
        <end position="964"/>
    </location>
</feature>
<feature type="region of interest" description="Disordered" evidence="7">
    <location>
        <begin position="702"/>
        <end position="731"/>
    </location>
</feature>
<dbReference type="EC" id="3.6.4.13" evidence="1"/>
<feature type="compositionally biased region" description="Acidic residues" evidence="7">
    <location>
        <begin position="42"/>
        <end position="58"/>
    </location>
</feature>
<organism evidence="11 12">
    <name type="scientific">Marchantia polymorpha subsp. ruderalis</name>
    <dbReference type="NCBI Taxonomy" id="1480154"/>
    <lineage>
        <taxon>Eukaryota</taxon>
        <taxon>Viridiplantae</taxon>
        <taxon>Streptophyta</taxon>
        <taxon>Embryophyta</taxon>
        <taxon>Marchantiophyta</taxon>
        <taxon>Marchantiopsida</taxon>
        <taxon>Marchantiidae</taxon>
        <taxon>Marchantiales</taxon>
        <taxon>Marchantiaceae</taxon>
        <taxon>Marchantia</taxon>
    </lineage>
</organism>
<dbReference type="EMBL" id="LVLJ01003272">
    <property type="protein sequence ID" value="OAE22118.1"/>
    <property type="molecule type" value="Genomic_DNA"/>
</dbReference>
<dbReference type="Gene3D" id="3.40.50.300">
    <property type="entry name" value="P-loop containing nucleotide triphosphate hydrolases"/>
    <property type="match status" value="2"/>
</dbReference>
<feature type="domain" description="DEAD-box RNA helicase Q" evidence="10">
    <location>
        <begin position="258"/>
        <end position="286"/>
    </location>
</feature>
<evidence type="ECO:0000256" key="2">
    <source>
        <dbReference type="ARBA" id="ARBA00022741"/>
    </source>
</evidence>
<dbReference type="CDD" id="cd18787">
    <property type="entry name" value="SF2_C_DEAD"/>
    <property type="match status" value="1"/>
</dbReference>
<reference evidence="11" key="1">
    <citation type="submission" date="2016-03" db="EMBL/GenBank/DDBJ databases">
        <title>Mechanisms controlling the formation of the plant cell surface in tip-growing cells are functionally conserved among land plants.</title>
        <authorList>
            <person name="Honkanen S."/>
            <person name="Jones V.A."/>
            <person name="Morieri G."/>
            <person name="Champion C."/>
            <person name="Hetherington A.J."/>
            <person name="Kelly S."/>
            <person name="Saint-Marcoux D."/>
            <person name="Proust H."/>
            <person name="Prescott H."/>
            <person name="Dolan L."/>
        </authorList>
    </citation>
    <scope>NUCLEOTIDE SEQUENCE [LARGE SCALE GENOMIC DNA]</scope>
    <source>
        <tissue evidence="11">Whole gametophyte</tissue>
    </source>
</reference>
<dbReference type="SUPFAM" id="SSF52540">
    <property type="entry name" value="P-loop containing nucleoside triphosphate hydrolases"/>
    <property type="match status" value="2"/>
</dbReference>
<evidence type="ECO:0000256" key="7">
    <source>
        <dbReference type="SAM" id="MobiDB-lite"/>
    </source>
</evidence>
<keyword evidence="12" id="KW-1185">Reference proteome</keyword>
<dbReference type="GO" id="GO:0005524">
    <property type="term" value="F:ATP binding"/>
    <property type="evidence" value="ECO:0007669"/>
    <property type="project" value="UniProtKB-KW"/>
</dbReference>
<dbReference type="SMART" id="SM00490">
    <property type="entry name" value="HELICc"/>
    <property type="match status" value="1"/>
</dbReference>
<protein>
    <recommendedName>
        <fullName evidence="1">RNA helicase</fullName>
        <ecNumber evidence="1">3.6.4.13</ecNumber>
    </recommendedName>
</protein>
<dbReference type="GO" id="GO:0003724">
    <property type="term" value="F:RNA helicase activity"/>
    <property type="evidence" value="ECO:0007669"/>
    <property type="project" value="UniProtKB-EC"/>
</dbReference>
<dbReference type="Proteomes" id="UP000077202">
    <property type="component" value="Unassembled WGS sequence"/>
</dbReference>
<dbReference type="InterPro" id="IPR014001">
    <property type="entry name" value="Helicase_ATP-bd"/>
</dbReference>
<comment type="caution">
    <text evidence="11">The sequence shown here is derived from an EMBL/GenBank/DDBJ whole genome shotgun (WGS) entry which is preliminary data.</text>
</comment>
<keyword evidence="3" id="KW-0378">Hydrolase</keyword>
<feature type="region of interest" description="Disordered" evidence="7">
    <location>
        <begin position="757"/>
        <end position="782"/>
    </location>
</feature>
<feature type="compositionally biased region" description="Low complexity" evidence="7">
    <location>
        <begin position="757"/>
        <end position="775"/>
    </location>
</feature>
<dbReference type="Pfam" id="PF00270">
    <property type="entry name" value="DEAD"/>
    <property type="match status" value="1"/>
</dbReference>
<dbReference type="InterPro" id="IPR001650">
    <property type="entry name" value="Helicase_C-like"/>
</dbReference>
<dbReference type="GO" id="GO:0003676">
    <property type="term" value="F:nucleic acid binding"/>
    <property type="evidence" value="ECO:0007669"/>
    <property type="project" value="InterPro"/>
</dbReference>
<dbReference type="PROSITE" id="PS00039">
    <property type="entry name" value="DEAD_ATP_HELICASE"/>
    <property type="match status" value="1"/>
</dbReference>
<evidence type="ECO:0000259" key="9">
    <source>
        <dbReference type="PROSITE" id="PS51194"/>
    </source>
</evidence>
<feature type="region of interest" description="Disordered" evidence="7">
    <location>
        <begin position="17"/>
        <end position="109"/>
    </location>
</feature>
<keyword evidence="4" id="KW-0347">Helicase</keyword>
<keyword evidence="2" id="KW-0547">Nucleotide-binding</keyword>
<dbReference type="GO" id="GO:0016787">
    <property type="term" value="F:hydrolase activity"/>
    <property type="evidence" value="ECO:0007669"/>
    <property type="project" value="UniProtKB-KW"/>
</dbReference>
<evidence type="ECO:0000259" key="10">
    <source>
        <dbReference type="PROSITE" id="PS51195"/>
    </source>
</evidence>
<evidence type="ECO:0000256" key="1">
    <source>
        <dbReference type="ARBA" id="ARBA00012552"/>
    </source>
</evidence>
<proteinExistence type="predicted"/>
<dbReference type="PROSITE" id="PS51192">
    <property type="entry name" value="HELICASE_ATP_BIND_1"/>
    <property type="match status" value="1"/>
</dbReference>
<evidence type="ECO:0000256" key="3">
    <source>
        <dbReference type="ARBA" id="ARBA00022801"/>
    </source>
</evidence>
<evidence type="ECO:0000313" key="11">
    <source>
        <dbReference type="EMBL" id="OAE22118.1"/>
    </source>
</evidence>
<accession>A0A176VME4</accession>
<feature type="short sequence motif" description="Q motif" evidence="6">
    <location>
        <begin position="258"/>
        <end position="286"/>
    </location>
</feature>
<feature type="compositionally biased region" description="Polar residues" evidence="7">
    <location>
        <begin position="716"/>
        <end position="729"/>
    </location>
</feature>
<name>A0A176VME4_MARPO</name>
<dbReference type="PROSITE" id="PS51194">
    <property type="entry name" value="HELICASE_CTER"/>
    <property type="match status" value="1"/>
</dbReference>
<feature type="compositionally biased region" description="Basic and acidic residues" evidence="7">
    <location>
        <begin position="59"/>
        <end position="73"/>
    </location>
</feature>
<dbReference type="PANTHER" id="PTHR47958">
    <property type="entry name" value="ATP-DEPENDENT RNA HELICASE DBP3"/>
    <property type="match status" value="1"/>
</dbReference>
<dbReference type="AlphaFoldDB" id="A0A176VME4"/>
<dbReference type="InterPro" id="IPR014014">
    <property type="entry name" value="RNA_helicase_DEAD_Q_motif"/>
</dbReference>
<feature type="compositionally biased region" description="Low complexity" evidence="7">
    <location>
        <begin position="891"/>
        <end position="904"/>
    </location>
</feature>
<dbReference type="SMART" id="SM00487">
    <property type="entry name" value="DEXDc"/>
    <property type="match status" value="1"/>
</dbReference>
<feature type="region of interest" description="Disordered" evidence="7">
    <location>
        <begin position="644"/>
        <end position="683"/>
    </location>
</feature>
<evidence type="ECO:0000256" key="5">
    <source>
        <dbReference type="ARBA" id="ARBA00022840"/>
    </source>
</evidence>
<feature type="region of interest" description="Disordered" evidence="7">
    <location>
        <begin position="890"/>
        <end position="964"/>
    </location>
</feature>